<keyword evidence="1" id="KW-1133">Transmembrane helix</keyword>
<evidence type="ECO:0008006" key="4">
    <source>
        <dbReference type="Google" id="ProtNLM"/>
    </source>
</evidence>
<feature type="transmembrane region" description="Helical" evidence="1">
    <location>
        <begin position="109"/>
        <end position="127"/>
    </location>
</feature>
<protein>
    <recommendedName>
        <fullName evidence="4">Flagellar biosynthetic protein FliP</fullName>
    </recommendedName>
</protein>
<keyword evidence="1" id="KW-0472">Membrane</keyword>
<dbReference type="RefSeq" id="WP_204039124.1">
    <property type="nucleotide sequence ID" value="NZ_BOOA01000003.1"/>
</dbReference>
<name>A0A919Q4M7_9ACTN</name>
<dbReference type="EMBL" id="BOOA01000003">
    <property type="protein sequence ID" value="GIH22274.1"/>
    <property type="molecule type" value="Genomic_DNA"/>
</dbReference>
<feature type="transmembrane region" description="Helical" evidence="1">
    <location>
        <begin position="85"/>
        <end position="103"/>
    </location>
</feature>
<reference evidence="2" key="1">
    <citation type="submission" date="2021-01" db="EMBL/GenBank/DDBJ databases">
        <title>Whole genome shotgun sequence of Acrocarpospora phusangensis NBRC 108782.</title>
        <authorList>
            <person name="Komaki H."/>
            <person name="Tamura T."/>
        </authorList>
    </citation>
    <scope>NUCLEOTIDE SEQUENCE</scope>
    <source>
        <strain evidence="2">NBRC 108782</strain>
    </source>
</reference>
<organism evidence="2 3">
    <name type="scientific">Acrocarpospora phusangensis</name>
    <dbReference type="NCBI Taxonomy" id="1070424"/>
    <lineage>
        <taxon>Bacteria</taxon>
        <taxon>Bacillati</taxon>
        <taxon>Actinomycetota</taxon>
        <taxon>Actinomycetes</taxon>
        <taxon>Streptosporangiales</taxon>
        <taxon>Streptosporangiaceae</taxon>
        <taxon>Acrocarpospora</taxon>
    </lineage>
</organism>
<evidence type="ECO:0000313" key="2">
    <source>
        <dbReference type="EMBL" id="GIH22274.1"/>
    </source>
</evidence>
<sequence>MTETAPRAQNGWLRFAIHYIEMIVAMFVGMFALGFLQSAVGIGSHSGHGGRPDLGYLLMAFNMCVGMALWMRFRKHAWRPILEMCSAMFLPAVPLFPLLWLDVIDGDTLMIASHVAMFPLMLGAMFLRRAEYMHPH</sequence>
<evidence type="ECO:0000256" key="1">
    <source>
        <dbReference type="SAM" id="Phobius"/>
    </source>
</evidence>
<gene>
    <name evidence="2" type="ORF">Aph01nite_05840</name>
</gene>
<dbReference type="Proteomes" id="UP000640052">
    <property type="component" value="Unassembled WGS sequence"/>
</dbReference>
<proteinExistence type="predicted"/>
<comment type="caution">
    <text evidence="2">The sequence shown here is derived from an EMBL/GenBank/DDBJ whole genome shotgun (WGS) entry which is preliminary data.</text>
</comment>
<keyword evidence="1" id="KW-0812">Transmembrane</keyword>
<dbReference type="AlphaFoldDB" id="A0A919Q4M7"/>
<evidence type="ECO:0000313" key="3">
    <source>
        <dbReference type="Proteomes" id="UP000640052"/>
    </source>
</evidence>
<keyword evidence="3" id="KW-1185">Reference proteome</keyword>
<feature type="transmembrane region" description="Helical" evidence="1">
    <location>
        <begin position="54"/>
        <end position="73"/>
    </location>
</feature>
<accession>A0A919Q4M7</accession>
<feature type="transmembrane region" description="Helical" evidence="1">
    <location>
        <begin position="12"/>
        <end position="34"/>
    </location>
</feature>